<feature type="non-terminal residue" evidence="3">
    <location>
        <position position="111"/>
    </location>
</feature>
<evidence type="ECO:0000313" key="4">
    <source>
        <dbReference type="Proteomes" id="UP000027120"/>
    </source>
</evidence>
<name>A0A067D436_CITSI</name>
<dbReference type="GO" id="GO:0043531">
    <property type="term" value="F:ADP binding"/>
    <property type="evidence" value="ECO:0007669"/>
    <property type="project" value="InterPro"/>
</dbReference>
<evidence type="ECO:0000259" key="2">
    <source>
        <dbReference type="Pfam" id="PF00931"/>
    </source>
</evidence>
<keyword evidence="4" id="KW-1185">Reference proteome</keyword>
<keyword evidence="1" id="KW-0611">Plant defense</keyword>
<protein>
    <recommendedName>
        <fullName evidence="2">NB-ARC domain-containing protein</fullName>
    </recommendedName>
</protein>
<sequence>MGGIGKTTLAKEVARKAKNGKLFDQIVFTEVSQNPNIKKIQGEIAFKLGLKFDEESESGRTRSPWSRLKKEKLQIICGKKMEGDYAEGSELKWLAMDVAKECAGLPVSIVT</sequence>
<dbReference type="InterPro" id="IPR002182">
    <property type="entry name" value="NB-ARC"/>
</dbReference>
<dbReference type="Gene3D" id="3.40.50.300">
    <property type="entry name" value="P-loop containing nucleotide triphosphate hydrolases"/>
    <property type="match status" value="1"/>
</dbReference>
<dbReference type="PANTHER" id="PTHR33463">
    <property type="entry name" value="NB-ARC DOMAIN-CONTAINING PROTEIN-RELATED"/>
    <property type="match status" value="1"/>
</dbReference>
<feature type="domain" description="NB-ARC" evidence="2">
    <location>
        <begin position="1"/>
        <end position="72"/>
    </location>
</feature>
<gene>
    <name evidence="3" type="ORF">CISIN_1g041028mg</name>
</gene>
<evidence type="ECO:0000313" key="3">
    <source>
        <dbReference type="EMBL" id="KDO37704.1"/>
    </source>
</evidence>
<reference evidence="3 4" key="1">
    <citation type="submission" date="2014-04" db="EMBL/GenBank/DDBJ databases">
        <authorList>
            <consortium name="International Citrus Genome Consortium"/>
            <person name="Gmitter F."/>
            <person name="Chen C."/>
            <person name="Farmerie W."/>
            <person name="Harkins T."/>
            <person name="Desany B."/>
            <person name="Mohiuddin M."/>
            <person name="Kodira C."/>
            <person name="Borodovsky M."/>
            <person name="Lomsadze A."/>
            <person name="Burns P."/>
            <person name="Jenkins J."/>
            <person name="Prochnik S."/>
            <person name="Shu S."/>
            <person name="Chapman J."/>
            <person name="Pitluck S."/>
            <person name="Schmutz J."/>
            <person name="Rokhsar D."/>
        </authorList>
    </citation>
    <scope>NUCLEOTIDE SEQUENCE</scope>
</reference>
<accession>A0A067D436</accession>
<dbReference type="InterPro" id="IPR050905">
    <property type="entry name" value="Plant_NBS-LRR"/>
</dbReference>
<dbReference type="Pfam" id="PF00931">
    <property type="entry name" value="NB-ARC"/>
    <property type="match status" value="1"/>
</dbReference>
<organism evidence="3 4">
    <name type="scientific">Citrus sinensis</name>
    <name type="common">Sweet orange</name>
    <name type="synonym">Citrus aurantium var. sinensis</name>
    <dbReference type="NCBI Taxonomy" id="2711"/>
    <lineage>
        <taxon>Eukaryota</taxon>
        <taxon>Viridiplantae</taxon>
        <taxon>Streptophyta</taxon>
        <taxon>Embryophyta</taxon>
        <taxon>Tracheophyta</taxon>
        <taxon>Spermatophyta</taxon>
        <taxon>Magnoliopsida</taxon>
        <taxon>eudicotyledons</taxon>
        <taxon>Gunneridae</taxon>
        <taxon>Pentapetalae</taxon>
        <taxon>rosids</taxon>
        <taxon>malvids</taxon>
        <taxon>Sapindales</taxon>
        <taxon>Rutaceae</taxon>
        <taxon>Aurantioideae</taxon>
        <taxon>Citrus</taxon>
    </lineage>
</organism>
<dbReference type="PANTHER" id="PTHR33463:SF198">
    <property type="entry name" value="RPP4C3"/>
    <property type="match status" value="1"/>
</dbReference>
<evidence type="ECO:0000256" key="1">
    <source>
        <dbReference type="ARBA" id="ARBA00022821"/>
    </source>
</evidence>
<dbReference type="InterPro" id="IPR027417">
    <property type="entry name" value="P-loop_NTPase"/>
</dbReference>
<dbReference type="SUPFAM" id="SSF52540">
    <property type="entry name" value="P-loop containing nucleoside triphosphate hydrolases"/>
    <property type="match status" value="1"/>
</dbReference>
<dbReference type="AlphaFoldDB" id="A0A067D436"/>
<dbReference type="EMBL" id="KK789890">
    <property type="protein sequence ID" value="KDO37704.1"/>
    <property type="molecule type" value="Genomic_DNA"/>
</dbReference>
<dbReference type="Proteomes" id="UP000027120">
    <property type="component" value="Unassembled WGS sequence"/>
</dbReference>
<proteinExistence type="predicted"/>